<dbReference type="EMBL" id="FJVC01000363">
    <property type="protein sequence ID" value="CZT49002.1"/>
    <property type="molecule type" value="Genomic_DNA"/>
</dbReference>
<gene>
    <name evidence="1" type="ORF">RSE6_09782</name>
</gene>
<organism evidence="1 2">
    <name type="scientific">Rhynchosporium secalis</name>
    <name type="common">Barley scald fungus</name>
    <dbReference type="NCBI Taxonomy" id="38038"/>
    <lineage>
        <taxon>Eukaryota</taxon>
        <taxon>Fungi</taxon>
        <taxon>Dikarya</taxon>
        <taxon>Ascomycota</taxon>
        <taxon>Pezizomycotina</taxon>
        <taxon>Leotiomycetes</taxon>
        <taxon>Helotiales</taxon>
        <taxon>Ploettnerulaceae</taxon>
        <taxon>Rhynchosporium</taxon>
    </lineage>
</organism>
<dbReference type="AlphaFoldDB" id="A0A1E1MIV5"/>
<evidence type="ECO:0000313" key="1">
    <source>
        <dbReference type="EMBL" id="CZT49002.1"/>
    </source>
</evidence>
<sequence length="126" mass="13791">MSSFMPDNIPDMGVRVCKSLETYQYNFAGKSSQNGTHCCAYQGSGWARSCSYDGSSAIGLNATSNRLFQTETKHNLDVYHYDEKSAGSGCIASVSGFTWDIIDRLRSSSTQIMKNGTAGKLLDTYQ</sequence>
<dbReference type="Proteomes" id="UP000177625">
    <property type="component" value="Unassembled WGS sequence"/>
</dbReference>
<evidence type="ECO:0000313" key="2">
    <source>
        <dbReference type="Proteomes" id="UP000177625"/>
    </source>
</evidence>
<name>A0A1E1MIV5_RHYSE</name>
<protein>
    <submittedName>
        <fullName evidence="1">Uncharacterized protein</fullName>
    </submittedName>
</protein>
<proteinExistence type="predicted"/>
<keyword evidence="2" id="KW-1185">Reference proteome</keyword>
<reference evidence="2" key="1">
    <citation type="submission" date="2016-03" db="EMBL/GenBank/DDBJ databases">
        <authorList>
            <person name="Guldener U."/>
        </authorList>
    </citation>
    <scope>NUCLEOTIDE SEQUENCE [LARGE SCALE GENOMIC DNA]</scope>
</reference>
<accession>A0A1E1MIV5</accession>